<proteinExistence type="predicted"/>
<sequence length="227" mass="24388">HRVPGAATAGPVVPQGLRLPLPALQRGGRCGGPGPRAALRFLPGRLFAALVFPPRQRRFRLPRRPMRRRARARGGELRELQASAEMMFLLLNERQRESAALLEPLRQRLAELPECHWACQGLRLLDLSTEGRQLAGGGGAAPQAAQQERAAPWAQGALRADDWLREARGDGHGLMSFRLAPLVLELAAAGFADLLGGELLGRARAAAALERVIYGDDDGDNGGRGAG</sequence>
<organism evidence="1 2">
    <name type="scientific">Prorocentrum cordatum</name>
    <dbReference type="NCBI Taxonomy" id="2364126"/>
    <lineage>
        <taxon>Eukaryota</taxon>
        <taxon>Sar</taxon>
        <taxon>Alveolata</taxon>
        <taxon>Dinophyceae</taxon>
        <taxon>Prorocentrales</taxon>
        <taxon>Prorocentraceae</taxon>
        <taxon>Prorocentrum</taxon>
    </lineage>
</organism>
<dbReference type="Proteomes" id="UP001189429">
    <property type="component" value="Unassembled WGS sequence"/>
</dbReference>
<protein>
    <submittedName>
        <fullName evidence="1">Uncharacterized protein</fullName>
    </submittedName>
</protein>
<name>A0ABN9WBP1_9DINO</name>
<keyword evidence="2" id="KW-1185">Reference proteome</keyword>
<feature type="non-terminal residue" evidence="1">
    <location>
        <position position="1"/>
    </location>
</feature>
<evidence type="ECO:0000313" key="2">
    <source>
        <dbReference type="Proteomes" id="UP001189429"/>
    </source>
</evidence>
<reference evidence="1" key="1">
    <citation type="submission" date="2023-10" db="EMBL/GenBank/DDBJ databases">
        <authorList>
            <person name="Chen Y."/>
            <person name="Shah S."/>
            <person name="Dougan E. K."/>
            <person name="Thang M."/>
            <person name="Chan C."/>
        </authorList>
    </citation>
    <scope>NUCLEOTIDE SEQUENCE [LARGE SCALE GENOMIC DNA]</scope>
</reference>
<dbReference type="EMBL" id="CAUYUJ010018452">
    <property type="protein sequence ID" value="CAK0883706.1"/>
    <property type="molecule type" value="Genomic_DNA"/>
</dbReference>
<evidence type="ECO:0000313" key="1">
    <source>
        <dbReference type="EMBL" id="CAK0883706.1"/>
    </source>
</evidence>
<accession>A0ABN9WBP1</accession>
<gene>
    <name evidence="1" type="ORF">PCOR1329_LOCUS65853</name>
</gene>
<comment type="caution">
    <text evidence="1">The sequence shown here is derived from an EMBL/GenBank/DDBJ whole genome shotgun (WGS) entry which is preliminary data.</text>
</comment>